<proteinExistence type="predicted"/>
<comment type="subcellular location">
    <subcellularLocation>
        <location evidence="1">Cell membrane</location>
    </subcellularLocation>
</comment>
<comment type="caution">
    <text evidence="7">The sequence shown here is derived from an EMBL/GenBank/DDBJ whole genome shotgun (WGS) entry which is preliminary data.</text>
</comment>
<accession>A0A444JEF4</accession>
<reference evidence="7 8" key="1">
    <citation type="submission" date="2017-01" db="EMBL/GenBank/DDBJ databases">
        <title>The cable genome- insights into the physiology and evolution of filamentous bacteria capable of sulfide oxidation via long distance electron transfer.</title>
        <authorList>
            <person name="Schreiber L."/>
            <person name="Bjerg J.T."/>
            <person name="Boggild A."/>
            <person name="Van De Vossenberg J."/>
            <person name="Meysman F."/>
            <person name="Nielsen L.P."/>
            <person name="Schramm A."/>
            <person name="Kjeldsen K.U."/>
        </authorList>
    </citation>
    <scope>NUCLEOTIDE SEQUENCE [LARGE SCALE GENOMIC DNA]</scope>
    <source>
        <strain evidence="7">A5</strain>
    </source>
</reference>
<dbReference type="NCBIfam" id="TIGR04283">
    <property type="entry name" value="glyco_like_mftF"/>
    <property type="match status" value="1"/>
</dbReference>
<evidence type="ECO:0000256" key="2">
    <source>
        <dbReference type="ARBA" id="ARBA00022475"/>
    </source>
</evidence>
<dbReference type="EMBL" id="MTKS01000142">
    <property type="protein sequence ID" value="RWX51408.1"/>
    <property type="molecule type" value="Genomic_DNA"/>
</dbReference>
<keyword evidence="4 7" id="KW-0808">Transferase</keyword>
<evidence type="ECO:0000256" key="5">
    <source>
        <dbReference type="ARBA" id="ARBA00023136"/>
    </source>
</evidence>
<gene>
    <name evidence="7" type="ORF">VU01_11426</name>
</gene>
<dbReference type="CDD" id="cd02522">
    <property type="entry name" value="GT_2_like_a"/>
    <property type="match status" value="1"/>
</dbReference>
<dbReference type="GO" id="GO:0016757">
    <property type="term" value="F:glycosyltransferase activity"/>
    <property type="evidence" value="ECO:0007669"/>
    <property type="project" value="UniProtKB-KW"/>
</dbReference>
<name>A0A444JEF4_9BACT</name>
<sequence length="241" mass="27300">MTAQKTLSISIIIPTLNEEKHIGACLDRLLSQTRSRYKVLDELPEIIVIDGGSTDRTAQEILARGVRFIRSEPGRGQQQHRGAEKAGSETLLFLHCDTVLPETFFEDIHCTLRRKNVAAGAFRLRIKGGAFGFRLIEAGIQVRSKIFSLPYGDQALFMRRETYFTAKGFPQQPIMEDVALVHRLKKLGRIVLTQAHVTTSARRWQQHGLVKTTLINQLMLLGRAVGISPQQLTRFYYAKRK</sequence>
<organism evidence="7 8">
    <name type="scientific">Candidatus Electrothrix marina</name>
    <dbReference type="NCBI Taxonomy" id="1859130"/>
    <lineage>
        <taxon>Bacteria</taxon>
        <taxon>Pseudomonadati</taxon>
        <taxon>Thermodesulfobacteriota</taxon>
        <taxon>Desulfobulbia</taxon>
        <taxon>Desulfobulbales</taxon>
        <taxon>Desulfobulbaceae</taxon>
        <taxon>Candidatus Electrothrix</taxon>
    </lineage>
</organism>
<keyword evidence="5" id="KW-0472">Membrane</keyword>
<dbReference type="GO" id="GO:0005886">
    <property type="term" value="C:plasma membrane"/>
    <property type="evidence" value="ECO:0007669"/>
    <property type="project" value="UniProtKB-SubCell"/>
</dbReference>
<protein>
    <submittedName>
        <fullName evidence="7">Transferase 2, rSAM/selenodomain-associated</fullName>
    </submittedName>
</protein>
<feature type="domain" description="Glycosyltransferase 2-like" evidence="6">
    <location>
        <begin position="10"/>
        <end position="134"/>
    </location>
</feature>
<dbReference type="PANTHER" id="PTHR43646">
    <property type="entry name" value="GLYCOSYLTRANSFERASE"/>
    <property type="match status" value="1"/>
</dbReference>
<evidence type="ECO:0000313" key="7">
    <source>
        <dbReference type="EMBL" id="RWX51408.1"/>
    </source>
</evidence>
<keyword evidence="3" id="KW-0328">Glycosyltransferase</keyword>
<dbReference type="InterPro" id="IPR029044">
    <property type="entry name" value="Nucleotide-diphossugar_trans"/>
</dbReference>
<keyword evidence="8" id="KW-1185">Reference proteome</keyword>
<evidence type="ECO:0000256" key="4">
    <source>
        <dbReference type="ARBA" id="ARBA00022679"/>
    </source>
</evidence>
<dbReference type="Pfam" id="PF00535">
    <property type="entry name" value="Glycos_transf_2"/>
    <property type="match status" value="1"/>
</dbReference>
<dbReference type="AlphaFoldDB" id="A0A444JEF4"/>
<dbReference type="InterPro" id="IPR001173">
    <property type="entry name" value="Glyco_trans_2-like"/>
</dbReference>
<evidence type="ECO:0000256" key="3">
    <source>
        <dbReference type="ARBA" id="ARBA00022676"/>
    </source>
</evidence>
<dbReference type="SUPFAM" id="SSF53448">
    <property type="entry name" value="Nucleotide-diphospho-sugar transferases"/>
    <property type="match status" value="1"/>
</dbReference>
<evidence type="ECO:0000313" key="8">
    <source>
        <dbReference type="Proteomes" id="UP000288892"/>
    </source>
</evidence>
<dbReference type="PANTHER" id="PTHR43646:SF2">
    <property type="entry name" value="GLYCOSYLTRANSFERASE 2-LIKE DOMAIN-CONTAINING PROTEIN"/>
    <property type="match status" value="1"/>
</dbReference>
<dbReference type="InterPro" id="IPR026461">
    <property type="entry name" value="Trfase_2_rSAM/seldom_assoc"/>
</dbReference>
<evidence type="ECO:0000259" key="6">
    <source>
        <dbReference type="Pfam" id="PF00535"/>
    </source>
</evidence>
<dbReference type="Proteomes" id="UP000288892">
    <property type="component" value="Unassembled WGS sequence"/>
</dbReference>
<dbReference type="Gene3D" id="3.90.550.10">
    <property type="entry name" value="Spore Coat Polysaccharide Biosynthesis Protein SpsA, Chain A"/>
    <property type="match status" value="1"/>
</dbReference>
<evidence type="ECO:0000256" key="1">
    <source>
        <dbReference type="ARBA" id="ARBA00004236"/>
    </source>
</evidence>
<keyword evidence="2" id="KW-1003">Cell membrane</keyword>